<dbReference type="STRING" id="1447716.AH68_04880"/>
<protein>
    <submittedName>
        <fullName evidence="1">Uncharacterized protein</fullName>
    </submittedName>
</protein>
<dbReference type="RefSeq" id="WP_039198116.1">
    <property type="nucleotide sequence ID" value="NZ_CP007456.1"/>
</dbReference>
<organism evidence="1 2">
    <name type="scientific">Bifidobacterium catenulatum PV20-2</name>
    <dbReference type="NCBI Taxonomy" id="1447716"/>
    <lineage>
        <taxon>Bacteria</taxon>
        <taxon>Bacillati</taxon>
        <taxon>Actinomycetota</taxon>
        <taxon>Actinomycetes</taxon>
        <taxon>Bifidobacteriales</taxon>
        <taxon>Bifidobacteriaceae</taxon>
        <taxon>Bifidobacterium</taxon>
    </lineage>
</organism>
<evidence type="ECO:0000313" key="2">
    <source>
        <dbReference type="Proteomes" id="UP000030625"/>
    </source>
</evidence>
<dbReference type="EMBL" id="CP007456">
    <property type="protein sequence ID" value="AIZ15420.1"/>
    <property type="molecule type" value="Genomic_DNA"/>
</dbReference>
<name>A0A0A7I856_9BIFI</name>
<proteinExistence type="predicted"/>
<dbReference type="HOGENOM" id="CLU_2535825_0_0_11"/>
<sequence>MSEEIRVGTTCVTFRVTAFDKQTEIATVQVDVPIYANIGDDIGNNEKGFIEAHVQKDFDKKVEHALQVFADTLEASFKEGERNVEKH</sequence>
<dbReference type="AlphaFoldDB" id="A0A0A7I856"/>
<accession>A0A0A7I856</accession>
<dbReference type="Proteomes" id="UP000030625">
    <property type="component" value="Chromosome"/>
</dbReference>
<reference evidence="1 2" key="1">
    <citation type="journal article" date="2015" name="Genome Announc.">
        <title>Complete and Assembled Genome Sequence of Bifidobacterium kashiwanohense PV20-2, Isolated from the Feces of an Anemic Kenyan Infant.</title>
        <authorList>
            <person name="Vazquez-Gutierrez P."/>
            <person name="Lacroix C."/>
            <person name="Chassard C."/>
            <person name="Klumpp J."/>
            <person name="Jans C."/>
            <person name="Stevens M.J."/>
        </authorList>
    </citation>
    <scope>NUCLEOTIDE SEQUENCE [LARGE SCALE GENOMIC DNA]</scope>
    <source>
        <strain evidence="1 2">PV20-2</strain>
    </source>
</reference>
<evidence type="ECO:0000313" key="1">
    <source>
        <dbReference type="EMBL" id="AIZ15420.1"/>
    </source>
</evidence>
<gene>
    <name evidence="1" type="ORF">AH68_04880</name>
</gene>
<dbReference type="KEGG" id="bka:AH68_04880"/>